<dbReference type="KEGG" id="bpy:Bphyt_0118"/>
<protein>
    <submittedName>
        <fullName evidence="2">Uncharacterized membrane-anchored protein-like protein</fullName>
    </submittedName>
</protein>
<dbReference type="HOGENOM" id="CLU_1902764_0_0_4"/>
<dbReference type="EMBL" id="CP001052">
    <property type="protein sequence ID" value="ACD14558.1"/>
    <property type="molecule type" value="Genomic_DNA"/>
</dbReference>
<dbReference type="AlphaFoldDB" id="B2SZZ7"/>
<dbReference type="OrthoDB" id="9767470at2"/>
<sequence length="133" mass="14571">MNEPVLAKAAQQASPTVYGMPAHEDRAAAVGELHARPYPLIAVPRTLLQFAFMTEGDLSRDYAAMDSLSDRLGIAPRAHASPLHDLKSGEEDRHCEILRGAPGIGKRNLGRGSPGNQQSSREWRRQPDDPLHE</sequence>
<dbReference type="eggNOG" id="COG4949">
    <property type="taxonomic scope" value="Bacteria"/>
</dbReference>
<gene>
    <name evidence="2" type="ordered locus">Bphyt_0118</name>
</gene>
<accession>B2SZZ7</accession>
<name>B2SZZ7_PARPJ</name>
<feature type="compositionally biased region" description="Basic and acidic residues" evidence="1">
    <location>
        <begin position="83"/>
        <end position="97"/>
    </location>
</feature>
<organism evidence="2 3">
    <name type="scientific">Paraburkholderia phytofirmans (strain DSM 17436 / LMG 22146 / PsJN)</name>
    <name type="common">Burkholderia phytofirmans</name>
    <dbReference type="NCBI Taxonomy" id="398527"/>
    <lineage>
        <taxon>Bacteria</taxon>
        <taxon>Pseudomonadati</taxon>
        <taxon>Pseudomonadota</taxon>
        <taxon>Betaproteobacteria</taxon>
        <taxon>Burkholderiales</taxon>
        <taxon>Burkholderiaceae</taxon>
        <taxon>Paraburkholderia</taxon>
    </lineage>
</organism>
<dbReference type="Proteomes" id="UP000001739">
    <property type="component" value="Chromosome 1"/>
</dbReference>
<dbReference type="InterPro" id="IPR021830">
    <property type="entry name" value="DUF3422"/>
</dbReference>
<evidence type="ECO:0000313" key="3">
    <source>
        <dbReference type="Proteomes" id="UP000001739"/>
    </source>
</evidence>
<dbReference type="STRING" id="398527.Bphyt_0118"/>
<proteinExistence type="predicted"/>
<feature type="compositionally biased region" description="Basic and acidic residues" evidence="1">
    <location>
        <begin position="121"/>
        <end position="133"/>
    </location>
</feature>
<reference evidence="2 3" key="1">
    <citation type="journal article" date="2011" name="J. Bacteriol.">
        <title>Complete genome sequence of the plant growth-promoting endophyte Burkholderia phytofirmans strain PsJN.</title>
        <authorList>
            <person name="Weilharter A."/>
            <person name="Mitter B."/>
            <person name="Shin M.V."/>
            <person name="Chain P.S."/>
            <person name="Nowak J."/>
            <person name="Sessitsch A."/>
        </authorList>
    </citation>
    <scope>NUCLEOTIDE SEQUENCE [LARGE SCALE GENOMIC DNA]</scope>
    <source>
        <strain evidence="3">DSM 17436 / LMG 22146 / PsJN</strain>
    </source>
</reference>
<evidence type="ECO:0000256" key="1">
    <source>
        <dbReference type="SAM" id="MobiDB-lite"/>
    </source>
</evidence>
<evidence type="ECO:0000313" key="2">
    <source>
        <dbReference type="EMBL" id="ACD14558.1"/>
    </source>
</evidence>
<feature type="region of interest" description="Disordered" evidence="1">
    <location>
        <begin position="83"/>
        <end position="133"/>
    </location>
</feature>
<dbReference type="Pfam" id="PF11902">
    <property type="entry name" value="DUF3422"/>
    <property type="match status" value="1"/>
</dbReference>